<proteinExistence type="predicted"/>
<dbReference type="GeneID" id="87864098"/>
<evidence type="ECO:0000313" key="3">
    <source>
        <dbReference type="Proteomes" id="UP001278500"/>
    </source>
</evidence>
<protein>
    <recommendedName>
        <fullName evidence="4">Secreted protein</fullName>
    </recommendedName>
</protein>
<name>A0AAE0JDB6_9PEZI</name>
<keyword evidence="3" id="KW-1185">Reference proteome</keyword>
<evidence type="ECO:0000313" key="2">
    <source>
        <dbReference type="EMBL" id="KAK3342389.1"/>
    </source>
</evidence>
<dbReference type="Proteomes" id="UP001278500">
    <property type="component" value="Unassembled WGS sequence"/>
</dbReference>
<sequence length="85" mass="10049">MRCFFSLSSLVFKSVLFRFSPASEAEGFKSFRKTFSSASDHVLVWKRNERRAKNQGRIFVLDMAVFEHEDTHHHGYQTKYRKSKS</sequence>
<reference evidence="2" key="2">
    <citation type="submission" date="2023-06" db="EMBL/GenBank/DDBJ databases">
        <authorList>
            <consortium name="Lawrence Berkeley National Laboratory"/>
            <person name="Haridas S."/>
            <person name="Hensen N."/>
            <person name="Bonometti L."/>
            <person name="Westerberg I."/>
            <person name="Brannstrom I.O."/>
            <person name="Guillou S."/>
            <person name="Cros-Aarteil S."/>
            <person name="Calhoun S."/>
            <person name="Kuo A."/>
            <person name="Mondo S."/>
            <person name="Pangilinan J."/>
            <person name="Riley R."/>
            <person name="Labutti K."/>
            <person name="Andreopoulos B."/>
            <person name="Lipzen A."/>
            <person name="Chen C."/>
            <person name="Yanf M."/>
            <person name="Daum C."/>
            <person name="Ng V."/>
            <person name="Clum A."/>
            <person name="Steindorff A."/>
            <person name="Ohm R."/>
            <person name="Martin F."/>
            <person name="Silar P."/>
            <person name="Natvig D."/>
            <person name="Lalanne C."/>
            <person name="Gautier V."/>
            <person name="Ament-Velasquez S.L."/>
            <person name="Kruys A."/>
            <person name="Hutchinson M.I."/>
            <person name="Powell A.J."/>
            <person name="Barry K."/>
            <person name="Miller A.N."/>
            <person name="Grigoriev I.V."/>
            <person name="Debuchy R."/>
            <person name="Gladieux P."/>
            <person name="Thoren M.H."/>
            <person name="Johannesson H."/>
        </authorList>
    </citation>
    <scope>NUCLEOTIDE SEQUENCE</scope>
    <source>
        <strain evidence="2">CBS 560.94</strain>
    </source>
</reference>
<dbReference type="AlphaFoldDB" id="A0AAE0JDB6"/>
<accession>A0AAE0JDB6</accession>
<feature type="chain" id="PRO_5042239786" description="Secreted protein" evidence="1">
    <location>
        <begin position="26"/>
        <end position="85"/>
    </location>
</feature>
<gene>
    <name evidence="2" type="ORF">B0H65DRAFT_468112</name>
</gene>
<evidence type="ECO:0008006" key="4">
    <source>
        <dbReference type="Google" id="ProtNLM"/>
    </source>
</evidence>
<organism evidence="2 3">
    <name type="scientific">Neurospora tetraspora</name>
    <dbReference type="NCBI Taxonomy" id="94610"/>
    <lineage>
        <taxon>Eukaryota</taxon>
        <taxon>Fungi</taxon>
        <taxon>Dikarya</taxon>
        <taxon>Ascomycota</taxon>
        <taxon>Pezizomycotina</taxon>
        <taxon>Sordariomycetes</taxon>
        <taxon>Sordariomycetidae</taxon>
        <taxon>Sordariales</taxon>
        <taxon>Sordariaceae</taxon>
        <taxon>Neurospora</taxon>
    </lineage>
</organism>
<evidence type="ECO:0000256" key="1">
    <source>
        <dbReference type="SAM" id="SignalP"/>
    </source>
</evidence>
<comment type="caution">
    <text evidence="2">The sequence shown here is derived from an EMBL/GenBank/DDBJ whole genome shotgun (WGS) entry which is preliminary data.</text>
</comment>
<dbReference type="RefSeq" id="XP_062680182.1">
    <property type="nucleotide sequence ID" value="XM_062826944.1"/>
</dbReference>
<dbReference type="EMBL" id="JAUEPP010000005">
    <property type="protein sequence ID" value="KAK3342389.1"/>
    <property type="molecule type" value="Genomic_DNA"/>
</dbReference>
<feature type="signal peptide" evidence="1">
    <location>
        <begin position="1"/>
        <end position="25"/>
    </location>
</feature>
<keyword evidence="1" id="KW-0732">Signal</keyword>
<reference evidence="2" key="1">
    <citation type="journal article" date="2023" name="Mol. Phylogenet. Evol.">
        <title>Genome-scale phylogeny and comparative genomics of the fungal order Sordariales.</title>
        <authorList>
            <person name="Hensen N."/>
            <person name="Bonometti L."/>
            <person name="Westerberg I."/>
            <person name="Brannstrom I.O."/>
            <person name="Guillou S."/>
            <person name="Cros-Aarteil S."/>
            <person name="Calhoun S."/>
            <person name="Haridas S."/>
            <person name="Kuo A."/>
            <person name="Mondo S."/>
            <person name="Pangilinan J."/>
            <person name="Riley R."/>
            <person name="LaButti K."/>
            <person name="Andreopoulos B."/>
            <person name="Lipzen A."/>
            <person name="Chen C."/>
            <person name="Yan M."/>
            <person name="Daum C."/>
            <person name="Ng V."/>
            <person name="Clum A."/>
            <person name="Steindorff A."/>
            <person name="Ohm R.A."/>
            <person name="Martin F."/>
            <person name="Silar P."/>
            <person name="Natvig D.O."/>
            <person name="Lalanne C."/>
            <person name="Gautier V."/>
            <person name="Ament-Velasquez S.L."/>
            <person name="Kruys A."/>
            <person name="Hutchinson M.I."/>
            <person name="Powell A.J."/>
            <person name="Barry K."/>
            <person name="Miller A.N."/>
            <person name="Grigoriev I.V."/>
            <person name="Debuchy R."/>
            <person name="Gladieux P."/>
            <person name="Hiltunen Thoren M."/>
            <person name="Johannesson H."/>
        </authorList>
    </citation>
    <scope>NUCLEOTIDE SEQUENCE</scope>
    <source>
        <strain evidence="2">CBS 560.94</strain>
    </source>
</reference>